<sequence>MGWIQWTSSLFGTVDVLDLVRGFFLVMASTILLANSIPIVSSRFVAYGPRATSSEPAKASQNREQNDRTVSKLFPSSRVMQILDLRREYPNIHVTQSDSSLLDIVVNSRYPSTVRINFHYKAIPIENVVSTLDHRAVILHCDGDGYLD</sequence>
<dbReference type="VEuPathDB" id="FungiDB:I7I50_12157"/>
<evidence type="ECO:0000313" key="3">
    <source>
        <dbReference type="Proteomes" id="UP000001631"/>
    </source>
</evidence>
<dbReference type="HOGENOM" id="CLU_1758282_0_0_1"/>
<evidence type="ECO:0000256" key="1">
    <source>
        <dbReference type="SAM" id="Phobius"/>
    </source>
</evidence>
<dbReference type="GeneID" id="69039997"/>
<organism evidence="2 3">
    <name type="scientific">Ajellomyces capsulatus (strain G186AR / H82 / ATCC MYA-2454 / RMSCC 2432)</name>
    <name type="common">Darling's disease fungus</name>
    <name type="synonym">Histoplasma capsulatum</name>
    <dbReference type="NCBI Taxonomy" id="447093"/>
    <lineage>
        <taxon>Eukaryota</taxon>
        <taxon>Fungi</taxon>
        <taxon>Dikarya</taxon>
        <taxon>Ascomycota</taxon>
        <taxon>Pezizomycotina</taxon>
        <taxon>Eurotiomycetes</taxon>
        <taxon>Eurotiomycetidae</taxon>
        <taxon>Onygenales</taxon>
        <taxon>Ajellomycetaceae</taxon>
        <taxon>Histoplasma</taxon>
    </lineage>
</organism>
<dbReference type="InParanoid" id="C0NUF0"/>
<accession>C0NUF0</accession>
<proteinExistence type="predicted"/>
<evidence type="ECO:0000313" key="2">
    <source>
        <dbReference type="EMBL" id="EEH05030.1"/>
    </source>
</evidence>
<dbReference type="Proteomes" id="UP000001631">
    <property type="component" value="Unassembled WGS sequence"/>
</dbReference>
<dbReference type="EMBL" id="GG663372">
    <property type="protein sequence ID" value="EEH05030.1"/>
    <property type="molecule type" value="Genomic_DNA"/>
</dbReference>
<keyword evidence="1" id="KW-0812">Transmembrane</keyword>
<protein>
    <submittedName>
        <fullName evidence="2">Uncharacterized protein</fullName>
    </submittedName>
</protein>
<reference evidence="2" key="1">
    <citation type="submission" date="2009-02" db="EMBL/GenBank/DDBJ databases">
        <title>The Genome Sequence of Ajellomyces capsulatus strain G186AR.</title>
        <authorList>
            <consortium name="The Broad Institute Genome Sequencing Platform"/>
            <person name="Champion M."/>
            <person name="Cuomo C."/>
            <person name="Ma L.-J."/>
            <person name="Henn M.R."/>
            <person name="Sil A."/>
            <person name="Goldman B."/>
            <person name="Young S.K."/>
            <person name="Kodira C.D."/>
            <person name="Zeng Q."/>
            <person name="Koehrsen M."/>
            <person name="Alvarado L."/>
            <person name="Berlin A."/>
            <person name="Borenstein D."/>
            <person name="Chen Z."/>
            <person name="Engels R."/>
            <person name="Freedman E."/>
            <person name="Gellesch M."/>
            <person name="Goldberg J."/>
            <person name="Griggs A."/>
            <person name="Gujja S."/>
            <person name="Heiman D."/>
            <person name="Hepburn T."/>
            <person name="Howarth C."/>
            <person name="Jen D."/>
            <person name="Larson L."/>
            <person name="Lewis B."/>
            <person name="Mehta T."/>
            <person name="Park D."/>
            <person name="Pearson M."/>
            <person name="Roberts A."/>
            <person name="Saif S."/>
            <person name="Shea T."/>
            <person name="Shenoy N."/>
            <person name="Sisk P."/>
            <person name="Stolte C."/>
            <person name="Sykes S."/>
            <person name="Walk T."/>
            <person name="White J."/>
            <person name="Yandava C."/>
            <person name="Klein B."/>
            <person name="McEwen J.G."/>
            <person name="Puccia R."/>
            <person name="Goldman G.H."/>
            <person name="Felipe M.S."/>
            <person name="Nino-Vega G."/>
            <person name="San-Blas G."/>
            <person name="Taylor J."/>
            <person name="Mendoza L."/>
            <person name="Galagan J."/>
            <person name="Nusbaum C."/>
            <person name="Birren B."/>
        </authorList>
    </citation>
    <scope>NUCLEOTIDE SEQUENCE</scope>
    <source>
        <strain evidence="2">G186AR</strain>
    </source>
</reference>
<name>C0NUF0_AJECG</name>
<keyword evidence="1" id="KW-1133">Transmembrane helix</keyword>
<gene>
    <name evidence="2" type="ORF">HCBG_06981</name>
</gene>
<dbReference type="RefSeq" id="XP_045285511.1">
    <property type="nucleotide sequence ID" value="XM_045434030.1"/>
</dbReference>
<keyword evidence="3" id="KW-1185">Reference proteome</keyword>
<dbReference type="STRING" id="447093.C0NUF0"/>
<keyword evidence="1" id="KW-0472">Membrane</keyword>
<feature type="transmembrane region" description="Helical" evidence="1">
    <location>
        <begin position="20"/>
        <end position="40"/>
    </location>
</feature>
<dbReference type="AlphaFoldDB" id="C0NUF0"/>